<evidence type="ECO:0000313" key="3">
    <source>
        <dbReference type="Proteomes" id="UP000199385"/>
    </source>
</evidence>
<sequence length="234" mass="24827">MSLASRRLLALLLGGAVAAVAARILVPMSRADLTDLRGLVWLATGVHLAQQHWRPRRTGRLVWRARVAGHTAIEPGLVAGRSPAGWLMLAAGPAAGALLALGVISTLPDRWGWVPVGRPVLLAAVALGLGWAVYRQARFTGQVALTASGVRDGGDRYQWAEIRTARPVSRDREDGVSLHLDPARLPRPRVGGREVAVSDERLAAAIEHFRTRPEALAVGLPVTPPEPAVEPAGG</sequence>
<dbReference type="PATRIC" id="fig|261654.4.peg.5289"/>
<gene>
    <name evidence="2" type="ORF">GA0070611_5220</name>
</gene>
<dbReference type="EMBL" id="LT594323">
    <property type="protein sequence ID" value="SBT51533.1"/>
    <property type="molecule type" value="Genomic_DNA"/>
</dbReference>
<dbReference type="STRING" id="261654.GA0070611_5220"/>
<evidence type="ECO:0008006" key="4">
    <source>
        <dbReference type="Google" id="ProtNLM"/>
    </source>
</evidence>
<keyword evidence="1" id="KW-0812">Transmembrane</keyword>
<keyword evidence="1" id="KW-1133">Transmembrane helix</keyword>
<feature type="transmembrane region" description="Helical" evidence="1">
    <location>
        <begin position="116"/>
        <end position="134"/>
    </location>
</feature>
<reference evidence="3" key="1">
    <citation type="submission" date="2016-06" db="EMBL/GenBank/DDBJ databases">
        <authorList>
            <person name="Varghese N."/>
            <person name="Submissions Spin"/>
        </authorList>
    </citation>
    <scope>NUCLEOTIDE SEQUENCE [LARGE SCALE GENOMIC DNA]</scope>
    <source>
        <strain evidence="3">DSM 44815</strain>
    </source>
</reference>
<organism evidence="2 3">
    <name type="scientific">Micromonospora auratinigra</name>
    <dbReference type="NCBI Taxonomy" id="261654"/>
    <lineage>
        <taxon>Bacteria</taxon>
        <taxon>Bacillati</taxon>
        <taxon>Actinomycetota</taxon>
        <taxon>Actinomycetes</taxon>
        <taxon>Micromonosporales</taxon>
        <taxon>Micromonosporaceae</taxon>
        <taxon>Micromonospora</taxon>
    </lineage>
</organism>
<accession>A0A1A9A5Y3</accession>
<dbReference type="OrthoDB" id="3379675at2"/>
<dbReference type="AlphaFoldDB" id="A0A1A9A5Y3"/>
<keyword evidence="1" id="KW-0472">Membrane</keyword>
<dbReference type="Proteomes" id="UP000199385">
    <property type="component" value="Chromosome I"/>
</dbReference>
<evidence type="ECO:0000313" key="2">
    <source>
        <dbReference type="EMBL" id="SBT51533.1"/>
    </source>
</evidence>
<feature type="transmembrane region" description="Helical" evidence="1">
    <location>
        <begin position="84"/>
        <end position="104"/>
    </location>
</feature>
<protein>
    <recommendedName>
        <fullName evidence="4">PH domain-containing protein</fullName>
    </recommendedName>
</protein>
<keyword evidence="3" id="KW-1185">Reference proteome</keyword>
<name>A0A1A9A5Y3_9ACTN</name>
<dbReference type="RefSeq" id="WP_091669666.1">
    <property type="nucleotide sequence ID" value="NZ_LT594323.1"/>
</dbReference>
<evidence type="ECO:0000256" key="1">
    <source>
        <dbReference type="SAM" id="Phobius"/>
    </source>
</evidence>
<proteinExistence type="predicted"/>